<dbReference type="GO" id="GO:0016987">
    <property type="term" value="F:sigma factor activity"/>
    <property type="evidence" value="ECO:0007669"/>
    <property type="project" value="UniProtKB-KW"/>
</dbReference>
<evidence type="ECO:0000256" key="4">
    <source>
        <dbReference type="ARBA" id="ARBA00023163"/>
    </source>
</evidence>
<dbReference type="Pfam" id="PF08281">
    <property type="entry name" value="Sigma70_r4_2"/>
    <property type="match status" value="1"/>
</dbReference>
<dbReference type="GO" id="GO:0003677">
    <property type="term" value="F:DNA binding"/>
    <property type="evidence" value="ECO:0007669"/>
    <property type="project" value="InterPro"/>
</dbReference>
<evidence type="ECO:0000313" key="8">
    <source>
        <dbReference type="Proteomes" id="UP000244225"/>
    </source>
</evidence>
<dbReference type="InterPro" id="IPR013325">
    <property type="entry name" value="RNA_pol_sigma_r2"/>
</dbReference>
<reference evidence="7 8" key="1">
    <citation type="submission" date="2018-04" db="EMBL/GenBank/DDBJ databases">
        <title>Genomic Encyclopedia of Archaeal and Bacterial Type Strains, Phase II (KMG-II): from individual species to whole genera.</title>
        <authorList>
            <person name="Goeker M."/>
        </authorList>
    </citation>
    <scope>NUCLEOTIDE SEQUENCE [LARGE SCALE GENOMIC DNA]</scope>
    <source>
        <strain evidence="7 8">DSM 100162</strain>
    </source>
</reference>
<dbReference type="RefSeq" id="WP_108211966.1">
    <property type="nucleotide sequence ID" value="NZ_QBKI01000005.1"/>
</dbReference>
<keyword evidence="8" id="KW-1185">Reference proteome</keyword>
<sequence>MTSESNNRLSIRPTPDEAAFEKLFDEYHQKVYFYFLKQTRSEFMAEELVQLTFIKLWRHLDRLSEEVPLSSQIFRIARTTLIDTLRKKATEREALQHADLPGEHAFTENTVYAHYLQEEIRLAVEKLPPVRKRVFQLSRLQGLSYQDIARELSISTRTVEDHLSKATKHLKLLLKHSHVLLWTWLGLC</sequence>
<dbReference type="InterPro" id="IPR013249">
    <property type="entry name" value="RNA_pol_sigma70_r4_t2"/>
</dbReference>
<gene>
    <name evidence="7" type="ORF">C8N40_105222</name>
</gene>
<name>A0A2T5YI16_9BACT</name>
<proteinExistence type="inferred from homology"/>
<evidence type="ECO:0000256" key="3">
    <source>
        <dbReference type="ARBA" id="ARBA00023082"/>
    </source>
</evidence>
<keyword evidence="2" id="KW-0805">Transcription regulation</keyword>
<evidence type="ECO:0000256" key="1">
    <source>
        <dbReference type="ARBA" id="ARBA00010641"/>
    </source>
</evidence>
<keyword evidence="4" id="KW-0804">Transcription</keyword>
<organism evidence="7 8">
    <name type="scientific">Pontibacter mucosus</name>
    <dbReference type="NCBI Taxonomy" id="1649266"/>
    <lineage>
        <taxon>Bacteria</taxon>
        <taxon>Pseudomonadati</taxon>
        <taxon>Bacteroidota</taxon>
        <taxon>Cytophagia</taxon>
        <taxon>Cytophagales</taxon>
        <taxon>Hymenobacteraceae</taxon>
        <taxon>Pontibacter</taxon>
    </lineage>
</organism>
<dbReference type="PANTHER" id="PTHR43133:SF46">
    <property type="entry name" value="RNA POLYMERASE SIGMA-70 FACTOR ECF SUBFAMILY"/>
    <property type="match status" value="1"/>
</dbReference>
<evidence type="ECO:0000313" key="7">
    <source>
        <dbReference type="EMBL" id="PTX18930.1"/>
    </source>
</evidence>
<accession>A0A2T5YI16</accession>
<keyword evidence="3" id="KW-0731">Sigma factor</keyword>
<protein>
    <submittedName>
        <fullName evidence="7">RNA polymerase sigma-70 factor (ECF subfamily)</fullName>
    </submittedName>
</protein>
<dbReference type="SUPFAM" id="SSF88946">
    <property type="entry name" value="Sigma2 domain of RNA polymerase sigma factors"/>
    <property type="match status" value="1"/>
</dbReference>
<dbReference type="NCBIfam" id="TIGR02937">
    <property type="entry name" value="sigma70-ECF"/>
    <property type="match status" value="1"/>
</dbReference>
<dbReference type="PANTHER" id="PTHR43133">
    <property type="entry name" value="RNA POLYMERASE ECF-TYPE SIGMA FACTO"/>
    <property type="match status" value="1"/>
</dbReference>
<dbReference type="Pfam" id="PF04542">
    <property type="entry name" value="Sigma70_r2"/>
    <property type="match status" value="1"/>
</dbReference>
<evidence type="ECO:0000259" key="5">
    <source>
        <dbReference type="Pfam" id="PF04542"/>
    </source>
</evidence>
<dbReference type="Gene3D" id="1.10.10.10">
    <property type="entry name" value="Winged helix-like DNA-binding domain superfamily/Winged helix DNA-binding domain"/>
    <property type="match status" value="1"/>
</dbReference>
<dbReference type="InterPro" id="IPR014327">
    <property type="entry name" value="RNA_pol_sigma70_bacteroid"/>
</dbReference>
<dbReference type="GO" id="GO:0006352">
    <property type="term" value="P:DNA-templated transcription initiation"/>
    <property type="evidence" value="ECO:0007669"/>
    <property type="project" value="InterPro"/>
</dbReference>
<comment type="caution">
    <text evidence="7">The sequence shown here is derived from an EMBL/GenBank/DDBJ whole genome shotgun (WGS) entry which is preliminary data.</text>
</comment>
<dbReference type="InterPro" id="IPR036388">
    <property type="entry name" value="WH-like_DNA-bd_sf"/>
</dbReference>
<dbReference type="NCBIfam" id="TIGR02985">
    <property type="entry name" value="Sig70_bacteroi1"/>
    <property type="match status" value="1"/>
</dbReference>
<dbReference type="AlphaFoldDB" id="A0A2T5YI16"/>
<dbReference type="InterPro" id="IPR007627">
    <property type="entry name" value="RNA_pol_sigma70_r2"/>
</dbReference>
<dbReference type="Proteomes" id="UP000244225">
    <property type="component" value="Unassembled WGS sequence"/>
</dbReference>
<dbReference type="InterPro" id="IPR013324">
    <property type="entry name" value="RNA_pol_sigma_r3/r4-like"/>
</dbReference>
<feature type="domain" description="RNA polymerase sigma factor 70 region 4 type 2" evidence="6">
    <location>
        <begin position="118"/>
        <end position="170"/>
    </location>
</feature>
<dbReference type="EMBL" id="QBKI01000005">
    <property type="protein sequence ID" value="PTX18930.1"/>
    <property type="molecule type" value="Genomic_DNA"/>
</dbReference>
<dbReference type="Gene3D" id="1.10.1740.10">
    <property type="match status" value="1"/>
</dbReference>
<evidence type="ECO:0000256" key="2">
    <source>
        <dbReference type="ARBA" id="ARBA00023015"/>
    </source>
</evidence>
<dbReference type="OrthoDB" id="764811at2"/>
<feature type="domain" description="RNA polymerase sigma-70 region 2" evidence="5">
    <location>
        <begin position="23"/>
        <end position="89"/>
    </location>
</feature>
<dbReference type="InterPro" id="IPR039425">
    <property type="entry name" value="RNA_pol_sigma-70-like"/>
</dbReference>
<dbReference type="InterPro" id="IPR014284">
    <property type="entry name" value="RNA_pol_sigma-70_dom"/>
</dbReference>
<dbReference type="SUPFAM" id="SSF88659">
    <property type="entry name" value="Sigma3 and sigma4 domains of RNA polymerase sigma factors"/>
    <property type="match status" value="1"/>
</dbReference>
<evidence type="ECO:0000259" key="6">
    <source>
        <dbReference type="Pfam" id="PF08281"/>
    </source>
</evidence>
<comment type="similarity">
    <text evidence="1">Belongs to the sigma-70 factor family. ECF subfamily.</text>
</comment>